<evidence type="ECO:0000313" key="10">
    <source>
        <dbReference type="Proteomes" id="UP000016935"/>
    </source>
</evidence>
<evidence type="ECO:0000256" key="1">
    <source>
        <dbReference type="ARBA" id="ARBA00008881"/>
    </source>
</evidence>
<dbReference type="AlphaFoldDB" id="R0IZY8"/>
<feature type="region of interest" description="Disordered" evidence="8">
    <location>
        <begin position="381"/>
        <end position="437"/>
    </location>
</feature>
<dbReference type="PANTHER" id="PTHR22934">
    <property type="entry name" value="PROTEIN ESC1/WETA-RELATED"/>
    <property type="match status" value="1"/>
</dbReference>
<keyword evidence="6" id="KW-0804">Transcription</keyword>
<dbReference type="OrthoDB" id="2575228at2759"/>
<evidence type="ECO:0000256" key="6">
    <source>
        <dbReference type="ARBA" id="ARBA00023163"/>
    </source>
</evidence>
<keyword evidence="4" id="KW-0805">Transcription regulation</keyword>
<feature type="region of interest" description="Disordered" evidence="8">
    <location>
        <begin position="154"/>
        <end position="178"/>
    </location>
</feature>
<dbReference type="GeneID" id="19402906"/>
<keyword evidence="5" id="KW-0010">Activator</keyword>
<dbReference type="RefSeq" id="XP_008021819.1">
    <property type="nucleotide sequence ID" value="XM_008023628.1"/>
</dbReference>
<keyword evidence="10" id="KW-1185">Reference proteome</keyword>
<feature type="region of interest" description="Disordered" evidence="8">
    <location>
        <begin position="457"/>
        <end position="476"/>
    </location>
</feature>
<comment type="similarity">
    <text evidence="1">Belongs to the wetA family.</text>
</comment>
<evidence type="ECO:0000256" key="4">
    <source>
        <dbReference type="ARBA" id="ARBA00023015"/>
    </source>
</evidence>
<reference evidence="9 10" key="1">
    <citation type="journal article" date="2012" name="PLoS Pathog.">
        <title>Diverse lifestyles and strategies of plant pathogenesis encoded in the genomes of eighteen Dothideomycetes fungi.</title>
        <authorList>
            <person name="Ohm R.A."/>
            <person name="Feau N."/>
            <person name="Henrissat B."/>
            <person name="Schoch C.L."/>
            <person name="Horwitz B.A."/>
            <person name="Barry K.W."/>
            <person name="Condon B.J."/>
            <person name="Copeland A.C."/>
            <person name="Dhillon B."/>
            <person name="Glaser F."/>
            <person name="Hesse C.N."/>
            <person name="Kosti I."/>
            <person name="LaButti K."/>
            <person name="Lindquist E.A."/>
            <person name="Lucas S."/>
            <person name="Salamov A.A."/>
            <person name="Bradshaw R.E."/>
            <person name="Ciuffetti L."/>
            <person name="Hamelin R.C."/>
            <person name="Kema G.H.J."/>
            <person name="Lawrence C."/>
            <person name="Scott J.A."/>
            <person name="Spatafora J.W."/>
            <person name="Turgeon B.G."/>
            <person name="de Wit P.J.G.M."/>
            <person name="Zhong S."/>
            <person name="Goodwin S.B."/>
            <person name="Grigoriev I.V."/>
        </authorList>
    </citation>
    <scope>NUCLEOTIDE SEQUENCE [LARGE SCALE GENOMIC DNA]</scope>
    <source>
        <strain evidence="10">28A</strain>
    </source>
</reference>
<dbReference type="HOGENOM" id="CLU_030750_0_0_1"/>
<evidence type="ECO:0000256" key="2">
    <source>
        <dbReference type="ARBA" id="ARBA00015342"/>
    </source>
</evidence>
<evidence type="ECO:0000256" key="8">
    <source>
        <dbReference type="SAM" id="MobiDB-lite"/>
    </source>
</evidence>
<dbReference type="GO" id="GO:0048315">
    <property type="term" value="P:conidium formation"/>
    <property type="evidence" value="ECO:0007669"/>
    <property type="project" value="UniProtKB-KW"/>
</dbReference>
<feature type="compositionally biased region" description="Basic residues" evidence="8">
    <location>
        <begin position="411"/>
        <end position="430"/>
    </location>
</feature>
<dbReference type="PANTHER" id="PTHR22934:SF25">
    <property type="entry name" value="DEVELOPMENTAL REGULATORY PROTEIN WETA"/>
    <property type="match status" value="1"/>
</dbReference>
<evidence type="ECO:0000313" key="9">
    <source>
        <dbReference type="EMBL" id="EOA90091.1"/>
    </source>
</evidence>
<keyword evidence="3" id="KW-0749">Sporulation</keyword>
<feature type="compositionally biased region" description="Low complexity" evidence="8">
    <location>
        <begin position="86"/>
        <end position="105"/>
    </location>
</feature>
<organism evidence="9 10">
    <name type="scientific">Exserohilum turcicum (strain 28A)</name>
    <name type="common">Northern leaf blight fungus</name>
    <name type="synonym">Setosphaeria turcica</name>
    <dbReference type="NCBI Taxonomy" id="671987"/>
    <lineage>
        <taxon>Eukaryota</taxon>
        <taxon>Fungi</taxon>
        <taxon>Dikarya</taxon>
        <taxon>Ascomycota</taxon>
        <taxon>Pezizomycotina</taxon>
        <taxon>Dothideomycetes</taxon>
        <taxon>Pleosporomycetidae</taxon>
        <taxon>Pleosporales</taxon>
        <taxon>Pleosporineae</taxon>
        <taxon>Pleosporaceae</taxon>
        <taxon>Exserohilum</taxon>
    </lineage>
</organism>
<evidence type="ECO:0000256" key="5">
    <source>
        <dbReference type="ARBA" id="ARBA00023159"/>
    </source>
</evidence>
<name>R0IZY8_EXST2</name>
<accession>R0IZY8</accession>
<keyword evidence="7" id="KW-0183">Conidiation</keyword>
<dbReference type="Proteomes" id="UP000016935">
    <property type="component" value="Unassembled WGS sequence"/>
</dbReference>
<proteinExistence type="inferred from homology"/>
<sequence length="513" mass="56002">MQAISNKDVEVADLDRLFEEYVEMDLLHPFNNSASGQSSSDELARLFELASSNESDLFRANPILDRETKAAWHKALQDCDENLTSPWSDVSTSSSFSASSSTGKESPSDSASLSFPAVVELDRDQLQSASQPSTPRPHTSGRLFKKAVSFHSQFQHCGIKKPSKKSSTRSSSKMMQSTHPRFYTPDFWSRKTETPIGCLARNSCASYTASPRPVQQEQDHDFLIQEYQQSRTHTHSLLPSHSGNVSHHHSTSLMSAAIGTCSVNGYNENMHLEYGSCNASSAGLPALPTPPSSLPLAAEPWCPDTSCTLDFDLTASTDFIDTTKASNWWNTSVPSTQPCYSIESPLHFTSQALDVPGLGITSATTSFDFGVVNAHTLASSASSSSFNMPSYTPMQPPPHHRPSSPQSQPRTHPRRKPGSRSRRPSQRRKSTCSTNSASTATASVGFVNFTPEDSRKILTGVAPSGSSKTKARREKEAADRRRRFNQMAVQAVMAVGGNLDMIRSLERDGLLVS</sequence>
<protein>
    <recommendedName>
        <fullName evidence="2">Developmental regulatory protein wetA</fullName>
    </recommendedName>
</protein>
<dbReference type="GO" id="GO:0030435">
    <property type="term" value="P:sporulation resulting in formation of a cellular spore"/>
    <property type="evidence" value="ECO:0007669"/>
    <property type="project" value="UniProtKB-KW"/>
</dbReference>
<gene>
    <name evidence="9" type="ORF">SETTUDRAFT_25378</name>
</gene>
<dbReference type="eggNOG" id="ENOG502S8IT">
    <property type="taxonomic scope" value="Eukaryota"/>
</dbReference>
<evidence type="ECO:0000256" key="3">
    <source>
        <dbReference type="ARBA" id="ARBA00022969"/>
    </source>
</evidence>
<dbReference type="EMBL" id="KB908493">
    <property type="protein sequence ID" value="EOA90091.1"/>
    <property type="molecule type" value="Genomic_DNA"/>
</dbReference>
<dbReference type="STRING" id="671987.R0IZY8"/>
<feature type="region of interest" description="Disordered" evidence="8">
    <location>
        <begin position="86"/>
        <end position="113"/>
    </location>
</feature>
<feature type="compositionally biased region" description="Basic residues" evidence="8">
    <location>
        <begin position="158"/>
        <end position="167"/>
    </location>
</feature>
<dbReference type="InterPro" id="IPR040112">
    <property type="entry name" value="WetA"/>
</dbReference>
<evidence type="ECO:0000256" key="7">
    <source>
        <dbReference type="ARBA" id="ARBA00023321"/>
    </source>
</evidence>
<reference evidence="9 10" key="2">
    <citation type="journal article" date="2013" name="PLoS Genet.">
        <title>Comparative genome structure, secondary metabolite, and effector coding capacity across Cochliobolus pathogens.</title>
        <authorList>
            <person name="Condon B.J."/>
            <person name="Leng Y."/>
            <person name="Wu D."/>
            <person name="Bushley K.E."/>
            <person name="Ohm R.A."/>
            <person name="Otillar R."/>
            <person name="Martin J."/>
            <person name="Schackwitz W."/>
            <person name="Grimwood J."/>
            <person name="MohdZainudin N."/>
            <person name="Xue C."/>
            <person name="Wang R."/>
            <person name="Manning V.A."/>
            <person name="Dhillon B."/>
            <person name="Tu Z.J."/>
            <person name="Steffenson B.J."/>
            <person name="Salamov A."/>
            <person name="Sun H."/>
            <person name="Lowry S."/>
            <person name="LaButti K."/>
            <person name="Han J."/>
            <person name="Copeland A."/>
            <person name="Lindquist E."/>
            <person name="Barry K."/>
            <person name="Schmutz J."/>
            <person name="Baker S.E."/>
            <person name="Ciuffetti L.M."/>
            <person name="Grigoriev I.V."/>
            <person name="Zhong S."/>
            <person name="Turgeon B.G."/>
        </authorList>
    </citation>
    <scope>NUCLEOTIDE SEQUENCE [LARGE SCALE GENOMIC DNA]</scope>
    <source>
        <strain evidence="10">28A</strain>
    </source>
</reference>